<comment type="caution">
    <text evidence="1">The sequence shown here is derived from an EMBL/GenBank/DDBJ whole genome shotgun (WGS) entry which is preliminary data.</text>
</comment>
<protein>
    <submittedName>
        <fullName evidence="1">Uncharacterized protein</fullName>
    </submittedName>
</protein>
<proteinExistence type="predicted"/>
<accession>A0A4Y1ZA76</accession>
<dbReference type="Proteomes" id="UP000319716">
    <property type="component" value="Unassembled WGS sequence"/>
</dbReference>
<dbReference type="RefSeq" id="WP_262392442.1">
    <property type="nucleotide sequence ID" value="NZ_BEXB01000009.1"/>
</dbReference>
<evidence type="ECO:0000313" key="2">
    <source>
        <dbReference type="Proteomes" id="UP000319716"/>
    </source>
</evidence>
<dbReference type="AlphaFoldDB" id="A0A4Y1ZA76"/>
<reference evidence="1 2" key="1">
    <citation type="submission" date="2017-11" db="EMBL/GenBank/DDBJ databases">
        <title>Draft Genome Sequence of Sporolactobacillus inulinus NBRC 111894 Isolated from Koso, a Japanese Sugar-Vegetable Fermented Beverage.</title>
        <authorList>
            <person name="Chiou T.Y."/>
            <person name="Oshima K."/>
            <person name="Suda W."/>
            <person name="Hattori M."/>
            <person name="Takahashi T."/>
        </authorList>
    </citation>
    <scope>NUCLEOTIDE SEQUENCE [LARGE SCALE GENOMIC DNA]</scope>
    <source>
        <strain evidence="1 2">NBRC111894</strain>
    </source>
</reference>
<sequence>MRTKPKNVTWTDAQWRAITEQGHDLLVAAAPVQAKRRYLLRELSRN</sequence>
<dbReference type="EMBL" id="BEXB01000009">
    <property type="protein sequence ID" value="GAY75930.1"/>
    <property type="molecule type" value="Genomic_DNA"/>
</dbReference>
<gene>
    <name evidence="1" type="ORF">NBRC111894_1484</name>
</gene>
<evidence type="ECO:0000313" key="1">
    <source>
        <dbReference type="EMBL" id="GAY75930.1"/>
    </source>
</evidence>
<name>A0A4Y1ZA76_9BACL</name>
<organism evidence="1 2">
    <name type="scientific">Sporolactobacillus inulinus</name>
    <dbReference type="NCBI Taxonomy" id="2078"/>
    <lineage>
        <taxon>Bacteria</taxon>
        <taxon>Bacillati</taxon>
        <taxon>Bacillota</taxon>
        <taxon>Bacilli</taxon>
        <taxon>Bacillales</taxon>
        <taxon>Sporolactobacillaceae</taxon>
        <taxon>Sporolactobacillus</taxon>
    </lineage>
</organism>